<dbReference type="InterPro" id="IPR050953">
    <property type="entry name" value="N4_N6_ade-DNA_methylase"/>
</dbReference>
<proteinExistence type="inferred from homology"/>
<comment type="similarity">
    <text evidence="1">Belongs to the N(4)/N(6)-methyltransferase family.</text>
</comment>
<dbReference type="EMBL" id="CP071793">
    <property type="protein sequence ID" value="QTD53117.1"/>
    <property type="molecule type" value="Genomic_DNA"/>
</dbReference>
<evidence type="ECO:0000259" key="7">
    <source>
        <dbReference type="Pfam" id="PF07669"/>
    </source>
</evidence>
<evidence type="ECO:0000313" key="9">
    <source>
        <dbReference type="Proteomes" id="UP000663929"/>
    </source>
</evidence>
<dbReference type="PROSITE" id="PS00092">
    <property type="entry name" value="N6_MTASE"/>
    <property type="match status" value="1"/>
</dbReference>
<keyword evidence="5" id="KW-0949">S-adenosyl-L-methionine</keyword>
<dbReference type="KEGG" id="scor:J3U87_11705"/>
<dbReference type="GO" id="GO:0006304">
    <property type="term" value="P:DNA modification"/>
    <property type="evidence" value="ECO:0007669"/>
    <property type="project" value="InterPro"/>
</dbReference>
<evidence type="ECO:0000256" key="6">
    <source>
        <dbReference type="ARBA" id="ARBA00047942"/>
    </source>
</evidence>
<dbReference type="Pfam" id="PF07669">
    <property type="entry name" value="Eco57I"/>
    <property type="match status" value="1"/>
</dbReference>
<dbReference type="AlphaFoldDB" id="A0A8A4TUT2"/>
<evidence type="ECO:0000313" key="8">
    <source>
        <dbReference type="EMBL" id="QTD53117.1"/>
    </source>
</evidence>
<comment type="catalytic activity">
    <reaction evidence="6">
        <text>a 2'-deoxyadenosine in DNA + S-adenosyl-L-methionine = an N(6)-methyl-2'-deoxyadenosine in DNA + S-adenosyl-L-homocysteine + H(+)</text>
        <dbReference type="Rhea" id="RHEA:15197"/>
        <dbReference type="Rhea" id="RHEA-COMP:12418"/>
        <dbReference type="Rhea" id="RHEA-COMP:12419"/>
        <dbReference type="ChEBI" id="CHEBI:15378"/>
        <dbReference type="ChEBI" id="CHEBI:57856"/>
        <dbReference type="ChEBI" id="CHEBI:59789"/>
        <dbReference type="ChEBI" id="CHEBI:90615"/>
        <dbReference type="ChEBI" id="CHEBI:90616"/>
        <dbReference type="EC" id="2.1.1.72"/>
    </reaction>
</comment>
<dbReference type="PANTHER" id="PTHR33841:SF5">
    <property type="entry name" value="DNA METHYLASE (MODIFICATION METHYLASE) (METHYLTRANSFERASE)-RELATED"/>
    <property type="match status" value="1"/>
</dbReference>
<dbReference type="Gene3D" id="3.40.50.150">
    <property type="entry name" value="Vaccinia Virus protein VP39"/>
    <property type="match status" value="1"/>
</dbReference>
<dbReference type="InterPro" id="IPR002052">
    <property type="entry name" value="DNA_methylase_N6_adenine_CS"/>
</dbReference>
<dbReference type="GO" id="GO:0003676">
    <property type="term" value="F:nucleic acid binding"/>
    <property type="evidence" value="ECO:0007669"/>
    <property type="project" value="InterPro"/>
</dbReference>
<organism evidence="8 9">
    <name type="scientific">Sulfidibacter corallicola</name>
    <dbReference type="NCBI Taxonomy" id="2818388"/>
    <lineage>
        <taxon>Bacteria</taxon>
        <taxon>Pseudomonadati</taxon>
        <taxon>Acidobacteriota</taxon>
        <taxon>Holophagae</taxon>
        <taxon>Acanthopleuribacterales</taxon>
        <taxon>Acanthopleuribacteraceae</taxon>
        <taxon>Sulfidibacter</taxon>
    </lineage>
</organism>
<evidence type="ECO:0000256" key="1">
    <source>
        <dbReference type="ARBA" id="ARBA00006594"/>
    </source>
</evidence>
<evidence type="ECO:0000256" key="4">
    <source>
        <dbReference type="ARBA" id="ARBA00022679"/>
    </source>
</evidence>
<dbReference type="GO" id="GO:0009007">
    <property type="term" value="F:site-specific DNA-methyltransferase (adenine-specific) activity"/>
    <property type="evidence" value="ECO:0007669"/>
    <property type="project" value="UniProtKB-EC"/>
</dbReference>
<keyword evidence="9" id="KW-1185">Reference proteome</keyword>
<dbReference type="InterPro" id="IPR029063">
    <property type="entry name" value="SAM-dependent_MTases_sf"/>
</dbReference>
<sequence>MSRYDRDVLGCLRRPSSASLERLFLLLQRETQGASFFRSLRDYLQQLRPSNGQMHLALVDLVLKLIFLMFVQRKGWLNFDPFYLETHMARCRVRSLSIVQAFLKPLFARLEGVRVAEAFSLGCLPRLGGGLFRFHPEALPAIPNDWCTALMDMLATQYSFSLFEARAERRIAGISPEVLGAVFENLLVERDRKAQGTFYTPGHLAEKQVEAGFAAWLAMRPEMSDPGSRLEVLKAVRVLDPSCGSGTYLVAAFQVLLRHRLDLAPQDQRYNGKLYALKRDIVTRNLYGIDINPMAVRLTEVRLWLNMIQDLEVSEPSAAPVLPNLQHHLRPGDFLNAHLPVAPEVLKKWPKYGQLARLRASFPASDGLQRTARLRHIHRLEQELAGFLVGCRHRDARRRMRTRLDQKSLPGLEPGARRRVPKPVPEPEKSLHVVFSDAMLAGGFDLIFGNPPWVAAGKLQTPDKQAMVARLPCPPGLSLEGQTDASLYFAAACLGLLGPRGHLGFLLPSKMLQAKYGAGLRAYLQDRCRIEYLFDYGLDQGVVFRADTFPLALGVSRCGAEAGHRIAVELHEKASTRSFSLPQRELGDRFGMWHLEPEAREGFCRRSHWPTLGELGFRARRGIVTGAKRLFTFERPPAMVPRDRLRPLLRGRDIQTDRVAPGAWIYWPFEAEILGRDMSETERRWLKGISKARIEGRRVGLPYGARSLGGWLLVWKYLASRWTPALIRGGSWIPDQTAYYVQIKRFEPAYRLFLYACSVTADQDLRAMAERGKDRCFFFYAHTCDRLPIPPDWDTRPLSIPEPRDLWCAAQGVDQWPLT</sequence>
<dbReference type="InterPro" id="IPR011639">
    <property type="entry name" value="MethylTrfase_TaqI-like_dom"/>
</dbReference>
<dbReference type="PRINTS" id="PR00507">
    <property type="entry name" value="N12N6MTFRASE"/>
</dbReference>
<protein>
    <recommendedName>
        <fullName evidence="2">site-specific DNA-methyltransferase (adenine-specific)</fullName>
        <ecNumber evidence="2">2.1.1.72</ecNumber>
    </recommendedName>
</protein>
<keyword evidence="3 8" id="KW-0489">Methyltransferase</keyword>
<evidence type="ECO:0000256" key="3">
    <source>
        <dbReference type="ARBA" id="ARBA00022603"/>
    </source>
</evidence>
<gene>
    <name evidence="8" type="ORF">J3U87_11705</name>
</gene>
<dbReference type="RefSeq" id="WP_237383215.1">
    <property type="nucleotide sequence ID" value="NZ_CP071793.1"/>
</dbReference>
<dbReference type="GO" id="GO:0032259">
    <property type="term" value="P:methylation"/>
    <property type="evidence" value="ECO:0007669"/>
    <property type="project" value="UniProtKB-KW"/>
</dbReference>
<evidence type="ECO:0000256" key="2">
    <source>
        <dbReference type="ARBA" id="ARBA00011900"/>
    </source>
</evidence>
<feature type="domain" description="Type II methyltransferase M.TaqI-like" evidence="7">
    <location>
        <begin position="285"/>
        <end position="538"/>
    </location>
</feature>
<accession>A0A8A4TUT2</accession>
<dbReference type="Proteomes" id="UP000663929">
    <property type="component" value="Chromosome"/>
</dbReference>
<evidence type="ECO:0000256" key="5">
    <source>
        <dbReference type="ARBA" id="ARBA00022691"/>
    </source>
</evidence>
<name>A0A8A4TUT2_SULCO</name>
<reference evidence="8" key="1">
    <citation type="submission" date="2021-03" db="EMBL/GenBank/DDBJ databases">
        <title>Acanthopleuribacteraceae sp. M133.</title>
        <authorList>
            <person name="Wang G."/>
        </authorList>
    </citation>
    <scope>NUCLEOTIDE SEQUENCE</scope>
    <source>
        <strain evidence="8">M133</strain>
    </source>
</reference>
<dbReference type="SUPFAM" id="SSF53335">
    <property type="entry name" value="S-adenosyl-L-methionine-dependent methyltransferases"/>
    <property type="match status" value="1"/>
</dbReference>
<keyword evidence="4" id="KW-0808">Transferase</keyword>
<dbReference type="EC" id="2.1.1.72" evidence="2"/>
<dbReference type="PANTHER" id="PTHR33841">
    <property type="entry name" value="DNA METHYLTRANSFERASE YEEA-RELATED"/>
    <property type="match status" value="1"/>
</dbReference>